<keyword evidence="4 9" id="KW-0812">Transmembrane</keyword>
<dbReference type="SUPFAM" id="SSF90123">
    <property type="entry name" value="ABC transporter transmembrane region"/>
    <property type="match status" value="1"/>
</dbReference>
<dbReference type="PANTHER" id="PTHR24221">
    <property type="entry name" value="ATP-BINDING CASSETTE SUB-FAMILY B"/>
    <property type="match status" value="1"/>
</dbReference>
<dbReference type="GO" id="GO:0005886">
    <property type="term" value="C:plasma membrane"/>
    <property type="evidence" value="ECO:0007669"/>
    <property type="project" value="UniProtKB-SubCell"/>
</dbReference>
<dbReference type="OrthoDB" id="9806127at2"/>
<proteinExistence type="predicted"/>
<dbReference type="GO" id="GO:0034040">
    <property type="term" value="F:ATPase-coupled lipid transmembrane transporter activity"/>
    <property type="evidence" value="ECO:0007669"/>
    <property type="project" value="TreeGrafter"/>
</dbReference>
<sequence>MIKTRLLKLLADSKKYIVYQVIWKWISLIAQIVIVFQVAALLQAALDGALSVQAVALCALVVVVGVAVRIFAGRAETRASYLASVDVKRVLRDKVYRKLLRLGASYRADVSTSKVVQLAVEGVEQLETYYGLYLSQLFYALLAPLTLFAVLFFVSPMAAGVLLVCVPFIPLSIVLVQKIAGRLFKRYWGSYTQLGDGFLDNLQGLTTLKIYQADEAAAQRMDEEAEDFRKATMRVLTMQLNSTSVMDIGAYGGAALGMVVALSQLFAGNISVASATAIVLLAAEFFLPMRRLGSYFHVAMNGMTASDDIFALLDLPEPESKGVQVPQGPVSFEFRDVSFSYVSERPILRGVSLDLPAGSFVSLVGTSGCGKSTIAGLLAGRNRGYSGSIRVNGVELSQVDEASLHENITLVSCDAHLFKGTVRSNLMLGNPQATDELMNAALASVNLLEFLEEQQGLATPVSEGGSNFSGGQRQRLALARALLHDAPVYVFDEATSSIDVESEEDIMSVIHELAKTKTVLLISHRLANVVDSDVVYLLRDGRILEQGTHTQLMQFDGAYAHLFNAQRELEEYATVSTARMVVEEEGVLA</sequence>
<keyword evidence="6" id="KW-0067">ATP-binding</keyword>
<dbReference type="InterPro" id="IPR003593">
    <property type="entry name" value="AAA+_ATPase"/>
</dbReference>
<feature type="transmembrane region" description="Helical" evidence="9">
    <location>
        <begin position="266"/>
        <end position="287"/>
    </location>
</feature>
<dbReference type="Gene3D" id="3.40.50.300">
    <property type="entry name" value="P-loop containing nucleotide triphosphate hydrolases"/>
    <property type="match status" value="1"/>
</dbReference>
<dbReference type="InterPro" id="IPR027417">
    <property type="entry name" value="P-loop_NTPase"/>
</dbReference>
<dbReference type="InterPro" id="IPR003439">
    <property type="entry name" value="ABC_transporter-like_ATP-bd"/>
</dbReference>
<dbReference type="KEGG" id="ddt:AAY81_07900"/>
<evidence type="ECO:0000256" key="2">
    <source>
        <dbReference type="ARBA" id="ARBA00022448"/>
    </source>
</evidence>
<dbReference type="InterPro" id="IPR039421">
    <property type="entry name" value="Type_1_exporter"/>
</dbReference>
<feature type="transmembrane region" description="Helical" evidence="9">
    <location>
        <begin position="130"/>
        <end position="151"/>
    </location>
</feature>
<reference evidence="13" key="1">
    <citation type="submission" date="2016-10" db="EMBL/GenBank/DDBJ databases">
        <authorList>
            <person name="Varghese N."/>
        </authorList>
    </citation>
    <scope>NUCLEOTIDE SEQUENCE [LARGE SCALE GENOMIC DNA]</scope>
    <source>
        <strain evidence="13">DSM 21843</strain>
    </source>
</reference>
<name>A0A172RZG6_9ACTN</name>
<dbReference type="Pfam" id="PF00005">
    <property type="entry name" value="ABC_tran"/>
    <property type="match status" value="1"/>
</dbReference>
<keyword evidence="13" id="KW-1185">Reference proteome</keyword>
<dbReference type="GO" id="GO:0005524">
    <property type="term" value="F:ATP binding"/>
    <property type="evidence" value="ECO:0007669"/>
    <property type="project" value="UniProtKB-KW"/>
</dbReference>
<dbReference type="FunFam" id="3.40.50.300:FF:000854">
    <property type="entry name" value="Multidrug ABC transporter ATP-binding protein"/>
    <property type="match status" value="1"/>
</dbReference>
<dbReference type="Gene3D" id="1.20.1560.10">
    <property type="entry name" value="ABC transporter type 1, transmembrane domain"/>
    <property type="match status" value="1"/>
</dbReference>
<dbReference type="CDD" id="cd18781">
    <property type="entry name" value="ABC_6TM_AarD_CydDC_like"/>
    <property type="match status" value="1"/>
</dbReference>
<gene>
    <name evidence="12" type="ORF">SAMN02910314_00400</name>
</gene>
<dbReference type="EMBL" id="FOEC01000002">
    <property type="protein sequence ID" value="SEO51163.1"/>
    <property type="molecule type" value="Genomic_DNA"/>
</dbReference>
<feature type="transmembrane region" description="Helical" evidence="9">
    <location>
        <begin position="52"/>
        <end position="72"/>
    </location>
</feature>
<keyword evidence="5" id="KW-0547">Nucleotide-binding</keyword>
<evidence type="ECO:0000259" key="11">
    <source>
        <dbReference type="PROSITE" id="PS50929"/>
    </source>
</evidence>
<dbReference type="PANTHER" id="PTHR24221:SF654">
    <property type="entry name" value="ATP-BINDING CASSETTE SUB-FAMILY B MEMBER 6"/>
    <property type="match status" value="1"/>
</dbReference>
<keyword evidence="7 9" id="KW-1133">Transmembrane helix</keyword>
<accession>A0A172RZG6</accession>
<dbReference type="Proteomes" id="UP000182975">
    <property type="component" value="Unassembled WGS sequence"/>
</dbReference>
<evidence type="ECO:0000256" key="9">
    <source>
        <dbReference type="SAM" id="Phobius"/>
    </source>
</evidence>
<dbReference type="PROSITE" id="PS50929">
    <property type="entry name" value="ABC_TM1F"/>
    <property type="match status" value="1"/>
</dbReference>
<evidence type="ECO:0000256" key="1">
    <source>
        <dbReference type="ARBA" id="ARBA00004651"/>
    </source>
</evidence>
<dbReference type="SUPFAM" id="SSF52540">
    <property type="entry name" value="P-loop containing nucleoside triphosphate hydrolases"/>
    <property type="match status" value="1"/>
</dbReference>
<dbReference type="GO" id="GO:0140359">
    <property type="term" value="F:ABC-type transporter activity"/>
    <property type="evidence" value="ECO:0007669"/>
    <property type="project" value="InterPro"/>
</dbReference>
<dbReference type="SMART" id="SM00382">
    <property type="entry name" value="AAA"/>
    <property type="match status" value="1"/>
</dbReference>
<protein>
    <submittedName>
        <fullName evidence="12">ABC-type transport system involved in cytochrome bd biosynthesis, ATPase and permease components</fullName>
    </submittedName>
</protein>
<evidence type="ECO:0000256" key="7">
    <source>
        <dbReference type="ARBA" id="ARBA00022989"/>
    </source>
</evidence>
<dbReference type="PROSITE" id="PS00211">
    <property type="entry name" value="ABC_TRANSPORTER_1"/>
    <property type="match status" value="1"/>
</dbReference>
<evidence type="ECO:0000256" key="3">
    <source>
        <dbReference type="ARBA" id="ARBA00022475"/>
    </source>
</evidence>
<feature type="domain" description="ABC transporter" evidence="10">
    <location>
        <begin position="332"/>
        <end position="565"/>
    </location>
</feature>
<keyword evidence="3" id="KW-1003">Cell membrane</keyword>
<keyword evidence="2" id="KW-0813">Transport</keyword>
<dbReference type="AlphaFoldDB" id="A0A172RZG6"/>
<dbReference type="InterPro" id="IPR011527">
    <property type="entry name" value="ABC1_TM_dom"/>
</dbReference>
<dbReference type="STRING" id="79604.AAY81_07900"/>
<evidence type="ECO:0000259" key="10">
    <source>
        <dbReference type="PROSITE" id="PS50893"/>
    </source>
</evidence>
<evidence type="ECO:0000256" key="8">
    <source>
        <dbReference type="ARBA" id="ARBA00023136"/>
    </source>
</evidence>
<dbReference type="InterPro" id="IPR017871">
    <property type="entry name" value="ABC_transporter-like_CS"/>
</dbReference>
<organism evidence="12 13">
    <name type="scientific">Denitrobacterium detoxificans</name>
    <dbReference type="NCBI Taxonomy" id="79604"/>
    <lineage>
        <taxon>Bacteria</taxon>
        <taxon>Bacillati</taxon>
        <taxon>Actinomycetota</taxon>
        <taxon>Coriobacteriia</taxon>
        <taxon>Eggerthellales</taxon>
        <taxon>Eggerthellaceae</taxon>
        <taxon>Denitrobacterium</taxon>
    </lineage>
</organism>
<feature type="transmembrane region" description="Helical" evidence="9">
    <location>
        <begin position="157"/>
        <end position="176"/>
    </location>
</feature>
<dbReference type="RefSeq" id="WP_066663618.1">
    <property type="nucleotide sequence ID" value="NZ_CP011402.1"/>
</dbReference>
<evidence type="ECO:0000256" key="4">
    <source>
        <dbReference type="ARBA" id="ARBA00022692"/>
    </source>
</evidence>
<dbReference type="Pfam" id="PF00664">
    <property type="entry name" value="ABC_membrane"/>
    <property type="match status" value="1"/>
</dbReference>
<evidence type="ECO:0000313" key="13">
    <source>
        <dbReference type="Proteomes" id="UP000182975"/>
    </source>
</evidence>
<dbReference type="PATRIC" id="fig|79604.3.peg.1587"/>
<feature type="transmembrane region" description="Helical" evidence="9">
    <location>
        <begin position="21"/>
        <end position="46"/>
    </location>
</feature>
<feature type="domain" description="ABC transmembrane type-1" evidence="11">
    <location>
        <begin position="26"/>
        <end position="301"/>
    </location>
</feature>
<evidence type="ECO:0000313" key="12">
    <source>
        <dbReference type="EMBL" id="SEO51163.1"/>
    </source>
</evidence>
<dbReference type="InterPro" id="IPR036640">
    <property type="entry name" value="ABC1_TM_sf"/>
</dbReference>
<keyword evidence="8 9" id="KW-0472">Membrane</keyword>
<dbReference type="GO" id="GO:0016887">
    <property type="term" value="F:ATP hydrolysis activity"/>
    <property type="evidence" value="ECO:0007669"/>
    <property type="project" value="InterPro"/>
</dbReference>
<comment type="subcellular location">
    <subcellularLocation>
        <location evidence="1">Cell membrane</location>
        <topology evidence="1">Multi-pass membrane protein</topology>
    </subcellularLocation>
</comment>
<dbReference type="PROSITE" id="PS50893">
    <property type="entry name" value="ABC_TRANSPORTER_2"/>
    <property type="match status" value="1"/>
</dbReference>
<evidence type="ECO:0000256" key="5">
    <source>
        <dbReference type="ARBA" id="ARBA00022741"/>
    </source>
</evidence>
<evidence type="ECO:0000256" key="6">
    <source>
        <dbReference type="ARBA" id="ARBA00022840"/>
    </source>
</evidence>